<dbReference type="RefSeq" id="WP_146113249.1">
    <property type="nucleotide sequence ID" value="NZ_CP064062.1"/>
</dbReference>
<dbReference type="Proteomes" id="UP000642265">
    <property type="component" value="Unassembled WGS sequence"/>
</dbReference>
<protein>
    <submittedName>
        <fullName evidence="1">Uncharacterized protein</fullName>
    </submittedName>
</protein>
<accession>A0A8I0N5H9</accession>
<dbReference type="AlphaFoldDB" id="A0A8I0N5H9"/>
<sequence>MAYAKAADRLPKNTFGTGMSAPVLAMSSGKNEELIKLAASEHQKLQLLKRQNDDDAIPSNLFAVNQ</sequence>
<reference evidence="1" key="2">
    <citation type="submission" date="2020-10" db="EMBL/GenBank/DDBJ databases">
        <title>Enrichment of novel Verrucomicrobia, Bacteroidetes and Krumholzibacteria in an oxygen-limited, methane- and iron-fed bioreactor inoculated with Bothnian Sea sediments.</title>
        <authorList>
            <person name="Martins P.D."/>
            <person name="de Jong A."/>
            <person name="Lenstra W.K."/>
            <person name="van Helmond N.A.G.M."/>
            <person name="Slomp C.P."/>
            <person name="Jetten M.S.M."/>
            <person name="Welte C.U."/>
            <person name="Rasigraf O."/>
        </authorList>
    </citation>
    <scope>NUCLEOTIDE SEQUENCE</scope>
    <source>
        <strain evidence="1">MAG47</strain>
    </source>
</reference>
<dbReference type="EMBL" id="JACZKO010000040">
    <property type="protein sequence ID" value="MBE0562176.1"/>
    <property type="molecule type" value="Genomic_DNA"/>
</dbReference>
<dbReference type="GeneID" id="61316218"/>
<name>A0A8I0N5H9_BRUAN</name>
<organism evidence="1 2">
    <name type="scientific">Brucella anthropi</name>
    <name type="common">Ochrobactrum anthropi</name>
    <dbReference type="NCBI Taxonomy" id="529"/>
    <lineage>
        <taxon>Bacteria</taxon>
        <taxon>Pseudomonadati</taxon>
        <taxon>Pseudomonadota</taxon>
        <taxon>Alphaproteobacteria</taxon>
        <taxon>Hyphomicrobiales</taxon>
        <taxon>Brucellaceae</taxon>
        <taxon>Brucella/Ochrobactrum group</taxon>
        <taxon>Brucella</taxon>
    </lineage>
</organism>
<evidence type="ECO:0000313" key="2">
    <source>
        <dbReference type="Proteomes" id="UP000642265"/>
    </source>
</evidence>
<gene>
    <name evidence="1" type="ORF">IH622_15340</name>
</gene>
<evidence type="ECO:0000313" key="1">
    <source>
        <dbReference type="EMBL" id="MBE0562176.1"/>
    </source>
</evidence>
<proteinExistence type="predicted"/>
<reference evidence="1" key="1">
    <citation type="submission" date="2020-09" db="EMBL/GenBank/DDBJ databases">
        <authorList>
            <person name="Dalcin Martins P."/>
        </authorList>
    </citation>
    <scope>NUCLEOTIDE SEQUENCE</scope>
    <source>
        <strain evidence="1">MAG47</strain>
    </source>
</reference>
<comment type="caution">
    <text evidence="1">The sequence shown here is derived from an EMBL/GenBank/DDBJ whole genome shotgun (WGS) entry which is preliminary data.</text>
</comment>